<dbReference type="Proteomes" id="UP000022433">
    <property type="component" value="Unassembled WGS sequence"/>
</dbReference>
<dbReference type="AlphaFoldDB" id="A0AAN4MUB8"/>
<organism evidence="1 2">
    <name type="scientific">Bacteroides fragilis str. 1007-1-F #10</name>
    <dbReference type="NCBI Taxonomy" id="1339295"/>
    <lineage>
        <taxon>Bacteria</taxon>
        <taxon>Pseudomonadati</taxon>
        <taxon>Bacteroidota</taxon>
        <taxon>Bacteroidia</taxon>
        <taxon>Bacteroidales</taxon>
        <taxon>Bacteroidaceae</taxon>
        <taxon>Bacteroides</taxon>
    </lineage>
</organism>
<name>A0AAN4MUB8_BACFG</name>
<evidence type="ECO:0000313" key="1">
    <source>
        <dbReference type="EMBL" id="EYA11845.1"/>
    </source>
</evidence>
<reference evidence="1 2" key="1">
    <citation type="submission" date="2014-02" db="EMBL/GenBank/DDBJ databases">
        <authorList>
            <person name="Sears C."/>
            <person name="Carroll K."/>
            <person name="Sack B.R."/>
            <person name="Qadri F."/>
            <person name="Myers L.L."/>
            <person name="Chung G.-T."/>
            <person name="Escheverria P."/>
            <person name="Fraser C.M."/>
            <person name="Sadzewicz L."/>
            <person name="Shefchek K.A."/>
            <person name="Tallon L."/>
            <person name="Das S.P."/>
            <person name="Daugherty S."/>
            <person name="Mongodin E.F."/>
        </authorList>
    </citation>
    <scope>NUCLEOTIDE SEQUENCE [LARGE SCALE GENOMIC DNA]</scope>
    <source>
        <strain evidence="1 2">1007-1-F #10</strain>
    </source>
</reference>
<sequence>MGILYLKEHATCYNYMSCVREGFLYHQFQPGELNEETNEADCIFFILEGELETLASCKLVHLSCPIIIDKHSQFLKYPYC</sequence>
<evidence type="ECO:0000313" key="2">
    <source>
        <dbReference type="Proteomes" id="UP000022433"/>
    </source>
</evidence>
<proteinExistence type="predicted"/>
<comment type="caution">
    <text evidence="1">The sequence shown here is derived from an EMBL/GenBank/DDBJ whole genome shotgun (WGS) entry which is preliminary data.</text>
</comment>
<dbReference type="EMBL" id="JGEA01000073">
    <property type="protein sequence ID" value="EYA11845.1"/>
    <property type="molecule type" value="Genomic_DNA"/>
</dbReference>
<protein>
    <submittedName>
        <fullName evidence="1">Transcription regulator</fullName>
    </submittedName>
</protein>
<accession>A0AAN4MUB8</accession>
<gene>
    <name evidence="1" type="ORF">M104_5005</name>
</gene>